<feature type="region of interest" description="Disordered" evidence="3">
    <location>
        <begin position="731"/>
        <end position="753"/>
    </location>
</feature>
<keyword evidence="2" id="KW-0175">Coiled coil</keyword>
<dbReference type="InterPro" id="IPR002110">
    <property type="entry name" value="Ankyrin_rpt"/>
</dbReference>
<feature type="compositionally biased region" description="Polar residues" evidence="3">
    <location>
        <begin position="741"/>
        <end position="753"/>
    </location>
</feature>
<dbReference type="PROSITE" id="PS50297">
    <property type="entry name" value="ANK_REP_REGION"/>
    <property type="match status" value="1"/>
</dbReference>
<evidence type="ECO:0000256" key="2">
    <source>
        <dbReference type="SAM" id="Coils"/>
    </source>
</evidence>
<dbReference type="PANTHER" id="PTHR24168">
    <property type="entry name" value="KN MOTIF AND ANKYRIN REPEAT DOMAIN-CONTAINING"/>
    <property type="match status" value="1"/>
</dbReference>
<dbReference type="InterPro" id="IPR036770">
    <property type="entry name" value="Ankyrin_rpt-contain_sf"/>
</dbReference>
<gene>
    <name evidence="4" type="ORF">PHET_00527</name>
</gene>
<evidence type="ECO:0000256" key="3">
    <source>
        <dbReference type="SAM" id="MobiDB-lite"/>
    </source>
</evidence>
<dbReference type="Pfam" id="PF00023">
    <property type="entry name" value="Ank"/>
    <property type="match status" value="1"/>
</dbReference>
<dbReference type="Gene3D" id="1.25.40.20">
    <property type="entry name" value="Ankyrin repeat-containing domain"/>
    <property type="match status" value="1"/>
</dbReference>
<dbReference type="Pfam" id="PF12796">
    <property type="entry name" value="Ank_2"/>
    <property type="match status" value="1"/>
</dbReference>
<reference evidence="4" key="1">
    <citation type="submission" date="2019-05" db="EMBL/GenBank/DDBJ databases">
        <title>Annotation for the trematode Paragonimus heterotremus.</title>
        <authorList>
            <person name="Choi Y.-J."/>
        </authorList>
    </citation>
    <scope>NUCLEOTIDE SEQUENCE</scope>
    <source>
        <strain evidence="4">LC</strain>
    </source>
</reference>
<dbReference type="OrthoDB" id="5406014at2759"/>
<name>A0A8J4TPN9_9TREM</name>
<dbReference type="PANTHER" id="PTHR24168:SF21">
    <property type="entry name" value="KANK, ISOFORM D"/>
    <property type="match status" value="1"/>
</dbReference>
<feature type="compositionally biased region" description="Low complexity" evidence="3">
    <location>
        <begin position="805"/>
        <end position="836"/>
    </location>
</feature>
<feature type="region of interest" description="Disordered" evidence="3">
    <location>
        <begin position="580"/>
        <end position="609"/>
    </location>
</feature>
<dbReference type="PROSITE" id="PS50088">
    <property type="entry name" value="ANK_REPEAT"/>
    <property type="match status" value="2"/>
</dbReference>
<keyword evidence="5" id="KW-1185">Reference proteome</keyword>
<evidence type="ECO:0000256" key="1">
    <source>
        <dbReference type="PROSITE-ProRule" id="PRU00023"/>
    </source>
</evidence>
<dbReference type="SMART" id="SM00248">
    <property type="entry name" value="ANK"/>
    <property type="match status" value="3"/>
</dbReference>
<dbReference type="AlphaFoldDB" id="A0A8J4TPN9"/>
<evidence type="ECO:0000313" key="5">
    <source>
        <dbReference type="Proteomes" id="UP000748531"/>
    </source>
</evidence>
<dbReference type="EMBL" id="LUCH01000153">
    <property type="protein sequence ID" value="KAF5405946.1"/>
    <property type="molecule type" value="Genomic_DNA"/>
</dbReference>
<proteinExistence type="predicted"/>
<comment type="caution">
    <text evidence="4">The sequence shown here is derived from an EMBL/GenBank/DDBJ whole genome shotgun (WGS) entry which is preliminary data.</text>
</comment>
<protein>
    <submittedName>
        <fullName evidence="4">Uncharacterized protein</fullName>
    </submittedName>
</protein>
<feature type="repeat" description="ANK" evidence="1">
    <location>
        <begin position="1032"/>
        <end position="1065"/>
    </location>
</feature>
<dbReference type="Proteomes" id="UP000748531">
    <property type="component" value="Unassembled WGS sequence"/>
</dbReference>
<dbReference type="InterPro" id="IPR047184">
    <property type="entry name" value="KANK1-4"/>
</dbReference>
<dbReference type="SUPFAM" id="SSF48403">
    <property type="entry name" value="Ankyrin repeat"/>
    <property type="match status" value="1"/>
</dbReference>
<organism evidence="4 5">
    <name type="scientific">Paragonimus heterotremus</name>
    <dbReference type="NCBI Taxonomy" id="100268"/>
    <lineage>
        <taxon>Eukaryota</taxon>
        <taxon>Metazoa</taxon>
        <taxon>Spiralia</taxon>
        <taxon>Lophotrochozoa</taxon>
        <taxon>Platyhelminthes</taxon>
        <taxon>Trematoda</taxon>
        <taxon>Digenea</taxon>
        <taxon>Plagiorchiida</taxon>
        <taxon>Troglotremata</taxon>
        <taxon>Troglotrematidae</taxon>
        <taxon>Paragonimus</taxon>
    </lineage>
</organism>
<feature type="compositionally biased region" description="Low complexity" evidence="3">
    <location>
        <begin position="731"/>
        <end position="740"/>
    </location>
</feature>
<feature type="coiled-coil region" evidence="2">
    <location>
        <begin position="103"/>
        <end position="130"/>
    </location>
</feature>
<feature type="repeat" description="ANK" evidence="1">
    <location>
        <begin position="999"/>
        <end position="1031"/>
    </location>
</feature>
<feature type="compositionally biased region" description="Polar residues" evidence="3">
    <location>
        <begin position="592"/>
        <end position="609"/>
    </location>
</feature>
<dbReference type="GO" id="GO:0005856">
    <property type="term" value="C:cytoskeleton"/>
    <property type="evidence" value="ECO:0007669"/>
    <property type="project" value="TreeGrafter"/>
</dbReference>
<dbReference type="GO" id="GO:0030837">
    <property type="term" value="P:negative regulation of actin filament polymerization"/>
    <property type="evidence" value="ECO:0007669"/>
    <property type="project" value="InterPro"/>
</dbReference>
<sequence>MHAPKQPPLWDAYTADQVTPGSATFSYGAPGHTLAHYSTAEPGEDRDVFFTGSSYYAIRLEQAGNEAGYPADLDDTTHHMVDGALEEEETVNLNHCYLPEDPRSPVESRLERLESELEILRRENRQLRMLSETSTVRQHCGDNDQGPDTDIEEMIEEELHTIERHRPRVQKHDINLQCGNGSTKDIGVGNWDVQRYHVIDLHSPTIDRTSFPAGYWSRLEQAFHSHAASSRSSIKDVASQSPLAALRTAATMATPATSKERQCFGVTVRPSTVEVGISCAPSATREFGCTTFESDSVIRDWVDAKYPELNSSDRKLITHLIRSSTKNREEFVETIVHTLRKTTKAVGVGTKPDYRSQFSSTIDEEISPTAPVETISSEPPTCVGVRTESQMVEARPLLVNKSAMTKRLLGIDAGVTTESVLQRSQGSQAVPDAPDVTGCGVQTEPIARTIERSISPVKSDSYQTKRTVETMACIPDTENLERVWLERKSKMQQSMISRGVGSRSGYGTPNLSSESTGVDQVTPIRSRAVSTSTDPRLLFDFLEKLISTNSTSVHTAELTSSRPMSPAEVQQLFPYALASSPTLQSRPEDSTQHSISQSVSDDPQSQGFTVSTEKRVIDEQSQRHLLPEDVNLDELSRGGTTALESVLARSKPLSTTHVVREFQPTIEVIPHVDDQIPSPSLTSQLSSAAFAPSPQTPLQTSRKQFQRNQVRVSPPFGQKIYDIPVVHTSTVNRSSSQSTSGARHSTGSSISGSDATEPIFIPVLVREGTFGLHKQSSSPESVFRSGSSSTLRPSSIPSDVDAIDSPARTVPVVPTSVSQSDSTSQSTAQSSHRLPLPRLPPRNNSFILSVEAEQACKTLAAYYKSGKSLSDDVEMAKEMRKLRDIWFNLTSSSKVDLERLEDFLAILNEYHEQLVRDCVQSTNDQGTTCLHLAVGHGAWAVVNLIIDSGYAEPNRLNQAGYSPIMIATATETPPSPSAMSTLGRLFRLGDVNLRAGAASGKTPLMMAAQKSSVDVLELLLQHGACVNMQDNSGNTALMYAIQRGDRAVISALLDRPGIDLSLRDNCNEDALAIALRKGDAILVDWIRTALSRNNLRSVEFEERRSTIRTNDRKQVREILRDLRTTQCQTRWCSLSGPNQNKHKPRIAFV</sequence>
<keyword evidence="1" id="KW-0040">ANK repeat</keyword>
<feature type="region of interest" description="Disordered" evidence="3">
    <location>
        <begin position="496"/>
        <end position="519"/>
    </location>
</feature>
<feature type="compositionally biased region" description="Low complexity" evidence="3">
    <location>
        <begin position="784"/>
        <end position="798"/>
    </location>
</feature>
<accession>A0A8J4TPN9</accession>
<feature type="region of interest" description="Disordered" evidence="3">
    <location>
        <begin position="772"/>
        <end position="840"/>
    </location>
</feature>
<evidence type="ECO:0000313" key="4">
    <source>
        <dbReference type="EMBL" id="KAF5405946.1"/>
    </source>
</evidence>
<feature type="compositionally biased region" description="Polar residues" evidence="3">
    <location>
        <begin position="505"/>
        <end position="519"/>
    </location>
</feature>
<dbReference type="GO" id="GO:0005737">
    <property type="term" value="C:cytoplasm"/>
    <property type="evidence" value="ECO:0007669"/>
    <property type="project" value="TreeGrafter"/>
</dbReference>